<feature type="signal peptide" evidence="2">
    <location>
        <begin position="1"/>
        <end position="19"/>
    </location>
</feature>
<dbReference type="Proteomes" id="UP000325313">
    <property type="component" value="Unassembled WGS sequence"/>
</dbReference>
<feature type="region of interest" description="Disordered" evidence="1">
    <location>
        <begin position="257"/>
        <end position="294"/>
    </location>
</feature>
<evidence type="ECO:0000313" key="6">
    <source>
        <dbReference type="Proteomes" id="UP000325313"/>
    </source>
</evidence>
<proteinExistence type="predicted"/>
<name>A0A5B0NG89_PUCGR</name>
<dbReference type="EMBL" id="VSWC01000040">
    <property type="protein sequence ID" value="KAA1105292.1"/>
    <property type="molecule type" value="Genomic_DNA"/>
</dbReference>
<keyword evidence="5" id="KW-1185">Reference proteome</keyword>
<keyword evidence="2" id="KW-0732">Signal</keyword>
<evidence type="ECO:0000313" key="3">
    <source>
        <dbReference type="EMBL" id="KAA1088305.1"/>
    </source>
</evidence>
<comment type="caution">
    <text evidence="3">The sequence shown here is derived from an EMBL/GenBank/DDBJ whole genome shotgun (WGS) entry which is preliminary data.</text>
</comment>
<feature type="chain" id="PRO_5036137456" description="Senescence domain-containing protein" evidence="2">
    <location>
        <begin position="20"/>
        <end position="294"/>
    </location>
</feature>
<evidence type="ECO:0008006" key="7">
    <source>
        <dbReference type="Google" id="ProtNLM"/>
    </source>
</evidence>
<evidence type="ECO:0000256" key="1">
    <source>
        <dbReference type="SAM" id="MobiDB-lite"/>
    </source>
</evidence>
<evidence type="ECO:0000256" key="2">
    <source>
        <dbReference type="SAM" id="SignalP"/>
    </source>
</evidence>
<dbReference type="Proteomes" id="UP000324748">
    <property type="component" value="Unassembled WGS sequence"/>
</dbReference>
<dbReference type="AlphaFoldDB" id="A0A5B0NG89"/>
<evidence type="ECO:0000313" key="5">
    <source>
        <dbReference type="Proteomes" id="UP000324748"/>
    </source>
</evidence>
<protein>
    <recommendedName>
        <fullName evidence="7">Senescence domain-containing protein</fullName>
    </recommendedName>
</protein>
<organism evidence="3 6">
    <name type="scientific">Puccinia graminis f. sp. tritici</name>
    <dbReference type="NCBI Taxonomy" id="56615"/>
    <lineage>
        <taxon>Eukaryota</taxon>
        <taxon>Fungi</taxon>
        <taxon>Dikarya</taxon>
        <taxon>Basidiomycota</taxon>
        <taxon>Pucciniomycotina</taxon>
        <taxon>Pucciniomycetes</taxon>
        <taxon>Pucciniales</taxon>
        <taxon>Pucciniaceae</taxon>
        <taxon>Puccinia</taxon>
    </lineage>
</organism>
<gene>
    <name evidence="4" type="ORF">PGT21_001852</name>
    <name evidence="3" type="ORF">PGTUg99_010226</name>
</gene>
<dbReference type="OrthoDB" id="2499721at2759"/>
<dbReference type="EMBL" id="VDEP01000406">
    <property type="protein sequence ID" value="KAA1088305.1"/>
    <property type="molecule type" value="Genomic_DNA"/>
</dbReference>
<feature type="compositionally biased region" description="Polar residues" evidence="1">
    <location>
        <begin position="284"/>
        <end position="294"/>
    </location>
</feature>
<evidence type="ECO:0000313" key="4">
    <source>
        <dbReference type="EMBL" id="KAA1105292.1"/>
    </source>
</evidence>
<reference evidence="5 6" key="1">
    <citation type="submission" date="2019-05" db="EMBL/GenBank/DDBJ databases">
        <title>Emergence of the Ug99 lineage of the wheat stem rust pathogen through somatic hybridization.</title>
        <authorList>
            <person name="Li F."/>
            <person name="Upadhyaya N.M."/>
            <person name="Sperschneider J."/>
            <person name="Matny O."/>
            <person name="Nguyen-Phuc H."/>
            <person name="Mago R."/>
            <person name="Raley C."/>
            <person name="Miller M.E."/>
            <person name="Silverstein K.A.T."/>
            <person name="Henningsen E."/>
            <person name="Hirsch C.D."/>
            <person name="Visser B."/>
            <person name="Pretorius Z.A."/>
            <person name="Steffenson B.J."/>
            <person name="Schwessinger B."/>
            <person name="Dodds P.N."/>
            <person name="Figueroa M."/>
        </authorList>
    </citation>
    <scope>NUCLEOTIDE SEQUENCE [LARGE SCALE GENOMIC DNA]</scope>
    <source>
        <strain evidence="4">21-0</strain>
        <strain evidence="3 6">Ug99</strain>
    </source>
</reference>
<sequence length="294" mass="31977">MKTWRWLCLIPLFTEDIQAAFPRISANVAEGLGVAPHSTSLVKPFKVVPIDPPGAPVGNLDDIQKQVEQLHRVPSLRNSRPQEQSMKITKPLEGEAQSKDAECLHNRWQRRSLVTLRRRGCLNTVGSGLLAASNGLANAGAGLQRFDKLTARQKLGWFLKKTKNGVKHTASFGVKVAVLPIKGLAFLGRKTFEGVMAVLRGTGRVAKTTGSAVGKGLFISGYLVYKGGLNTLKLIGRTILHGWKYFGKGMAATGRGLQKAGQKMEAQSTTRLTKKVPPPPTEPARQTKNGIERK</sequence>
<accession>A0A5B0NG89</accession>